<dbReference type="Proteomes" id="UP000241444">
    <property type="component" value="Unassembled WGS sequence"/>
</dbReference>
<keyword evidence="1" id="KW-0472">Membrane</keyword>
<keyword evidence="1" id="KW-1133">Transmembrane helix</keyword>
<proteinExistence type="predicted"/>
<name>A0A2P7BUL9_9HYPH</name>
<feature type="transmembrane region" description="Helical" evidence="1">
    <location>
        <begin position="33"/>
        <end position="52"/>
    </location>
</feature>
<sequence>MANSPQDALLFGIVSVGLVAFTLAGLCRMSRLGVAWSGAIVSAAFLAAYAVAYNKVPAFPPIGAANKVFYIALAGALVGLAADLAGRPRLAAMLILIQPLAAALYIGQSRLGEAPLEILVAAAAGVAVMLLLQRKMGGTAAEDGVKRALLLAIASLGFAPIALLGASSTSLQLCLIFAVAVLATLPWSLGTEDNPFGTSAVLGGAGGMLAVVCAVTLITRKSDLLALATLGLIFFVPEVSRRMQWLAGLQARFTRLLGFALLCAIPAACAVTIAIFSYGSSFPI</sequence>
<dbReference type="RefSeq" id="WP_106709510.1">
    <property type="nucleotide sequence ID" value="NZ_PGGO01000002.1"/>
</dbReference>
<comment type="caution">
    <text evidence="2">The sequence shown here is derived from an EMBL/GenBank/DDBJ whole genome shotgun (WGS) entry which is preliminary data.</text>
</comment>
<reference evidence="3" key="1">
    <citation type="submission" date="2017-11" db="EMBL/GenBank/DDBJ databases">
        <authorList>
            <person name="Kuznetsova I."/>
            <person name="Sazanova A."/>
            <person name="Chirak E."/>
            <person name="Safronova V."/>
            <person name="Willems A."/>
        </authorList>
    </citation>
    <scope>NUCLEOTIDE SEQUENCE [LARGE SCALE GENOMIC DNA]</scope>
    <source>
        <strain evidence="3">STM 196</strain>
    </source>
</reference>
<evidence type="ECO:0000256" key="1">
    <source>
        <dbReference type="SAM" id="Phobius"/>
    </source>
</evidence>
<accession>A0A2P7BUL9</accession>
<evidence type="ECO:0000313" key="3">
    <source>
        <dbReference type="Proteomes" id="UP000241444"/>
    </source>
</evidence>
<evidence type="ECO:0000313" key="2">
    <source>
        <dbReference type="EMBL" id="PSH70092.1"/>
    </source>
</evidence>
<feature type="transmembrane region" description="Helical" evidence="1">
    <location>
        <begin position="196"/>
        <end position="218"/>
    </location>
</feature>
<organism evidence="2 3">
    <name type="scientific">Phyllobacterium brassicacearum</name>
    <dbReference type="NCBI Taxonomy" id="314235"/>
    <lineage>
        <taxon>Bacteria</taxon>
        <taxon>Pseudomonadati</taxon>
        <taxon>Pseudomonadota</taxon>
        <taxon>Alphaproteobacteria</taxon>
        <taxon>Hyphomicrobiales</taxon>
        <taxon>Phyllobacteriaceae</taxon>
        <taxon>Phyllobacterium</taxon>
    </lineage>
</organism>
<feature type="transmembrane region" description="Helical" evidence="1">
    <location>
        <begin position="253"/>
        <end position="278"/>
    </location>
</feature>
<feature type="transmembrane region" description="Helical" evidence="1">
    <location>
        <begin position="224"/>
        <end position="241"/>
    </location>
</feature>
<feature type="transmembrane region" description="Helical" evidence="1">
    <location>
        <begin position="170"/>
        <end position="189"/>
    </location>
</feature>
<gene>
    <name evidence="2" type="ORF">CU102_03040</name>
</gene>
<feature type="transmembrane region" description="Helical" evidence="1">
    <location>
        <begin position="6"/>
        <end position="26"/>
    </location>
</feature>
<feature type="transmembrane region" description="Helical" evidence="1">
    <location>
        <begin position="144"/>
        <end position="164"/>
    </location>
</feature>
<keyword evidence="1" id="KW-0812">Transmembrane</keyword>
<dbReference type="EMBL" id="PGGO01000002">
    <property type="protein sequence ID" value="PSH70092.1"/>
    <property type="molecule type" value="Genomic_DNA"/>
</dbReference>
<dbReference type="AlphaFoldDB" id="A0A2P7BUL9"/>
<feature type="transmembrane region" description="Helical" evidence="1">
    <location>
        <begin position="64"/>
        <end position="83"/>
    </location>
</feature>
<keyword evidence="3" id="KW-1185">Reference proteome</keyword>
<feature type="transmembrane region" description="Helical" evidence="1">
    <location>
        <begin position="114"/>
        <end position="132"/>
    </location>
</feature>
<dbReference type="OrthoDB" id="8363003at2"/>
<protein>
    <submittedName>
        <fullName evidence="2">Uncharacterized protein</fullName>
    </submittedName>
</protein>